<organism evidence="2">
    <name type="scientific">uncultured Poseidoniia archaeon</name>
    <dbReference type="NCBI Taxonomy" id="1697135"/>
    <lineage>
        <taxon>Archaea</taxon>
        <taxon>Methanobacteriati</taxon>
        <taxon>Thermoplasmatota</taxon>
        <taxon>Candidatus Poseidoniia</taxon>
        <taxon>environmental samples</taxon>
    </lineage>
</organism>
<dbReference type="EMBL" id="KP211876">
    <property type="protein sequence ID" value="ANV80166.1"/>
    <property type="molecule type" value="Genomic_DNA"/>
</dbReference>
<evidence type="ECO:0000256" key="1">
    <source>
        <dbReference type="SAM" id="Phobius"/>
    </source>
</evidence>
<keyword evidence="1" id="KW-1133">Transmembrane helix</keyword>
<reference evidence="2" key="1">
    <citation type="submission" date="2014-11" db="EMBL/GenBank/DDBJ databases">
        <authorList>
            <person name="Zhu J."/>
            <person name="Qi W."/>
            <person name="Song R."/>
        </authorList>
    </citation>
    <scope>NUCLEOTIDE SEQUENCE</scope>
</reference>
<dbReference type="AlphaFoldDB" id="A0A1B1TD07"/>
<evidence type="ECO:0000313" key="2">
    <source>
        <dbReference type="EMBL" id="ANV80166.1"/>
    </source>
</evidence>
<reference evidence="2" key="2">
    <citation type="journal article" date="2015" name="ISME J.">
        <title>A new class of marine Euryarchaeota group II from the Mediterranean deep chlorophyll maximum.</title>
        <authorList>
            <person name="Martin-Cuadrado A.B."/>
            <person name="Garcia-Heredia I."/>
            <person name="Molto A.G."/>
            <person name="Lopez-Ubeda R."/>
            <person name="Kimes N."/>
            <person name="Lopez-Garcia P."/>
            <person name="Moreira D."/>
            <person name="Rodriguez-Valera F."/>
        </authorList>
    </citation>
    <scope>NUCLEOTIDE SEQUENCE</scope>
</reference>
<keyword evidence="1" id="KW-0472">Membrane</keyword>
<proteinExistence type="predicted"/>
<feature type="transmembrane region" description="Helical" evidence="1">
    <location>
        <begin position="46"/>
        <end position="69"/>
    </location>
</feature>
<name>A0A1B1TD07_9ARCH</name>
<feature type="transmembrane region" description="Helical" evidence="1">
    <location>
        <begin position="23"/>
        <end position="40"/>
    </location>
</feature>
<keyword evidence="1" id="KW-0812">Transmembrane</keyword>
<sequence>MSLMDFLLAPRIDHRGWNTPNEASRILLLSVIAIVSYWAWPISDGMIYMWLTIIILVSTIILSIGWLILSYASQNRESRKLTPSVGKNQS</sequence>
<accession>A0A1B1TD07</accession>
<protein>
    <submittedName>
        <fullName evidence="2">Uncharacterized protein</fullName>
    </submittedName>
</protein>